<dbReference type="InterPro" id="IPR001610">
    <property type="entry name" value="PAC"/>
</dbReference>
<evidence type="ECO:0000256" key="2">
    <source>
        <dbReference type="SAM" id="Coils"/>
    </source>
</evidence>
<dbReference type="InterPro" id="IPR004089">
    <property type="entry name" value="MCPsignal_dom"/>
</dbReference>
<gene>
    <name evidence="7" type="ORF">CKO21_15065</name>
</gene>
<feature type="domain" description="PAC" evidence="6">
    <location>
        <begin position="351"/>
        <end position="403"/>
    </location>
</feature>
<dbReference type="AlphaFoldDB" id="A0A934QKU1"/>
<dbReference type="GO" id="GO:0006935">
    <property type="term" value="P:chemotaxis"/>
    <property type="evidence" value="ECO:0007669"/>
    <property type="project" value="InterPro"/>
</dbReference>
<dbReference type="PANTHER" id="PTHR24422:SF10">
    <property type="entry name" value="CHEMOTAXIS PROTEIN METHYLTRANSFERASE 2"/>
    <property type="match status" value="1"/>
</dbReference>
<evidence type="ECO:0000313" key="8">
    <source>
        <dbReference type="Proteomes" id="UP000778970"/>
    </source>
</evidence>
<dbReference type="CDD" id="cd00130">
    <property type="entry name" value="PAS"/>
    <property type="match status" value="2"/>
</dbReference>
<dbReference type="SMART" id="SM00283">
    <property type="entry name" value="MA"/>
    <property type="match status" value="1"/>
</dbReference>
<dbReference type="GO" id="GO:0007165">
    <property type="term" value="P:signal transduction"/>
    <property type="evidence" value="ECO:0007669"/>
    <property type="project" value="UniProtKB-KW"/>
</dbReference>
<proteinExistence type="predicted"/>
<dbReference type="PROSITE" id="PS50113">
    <property type="entry name" value="PAC"/>
    <property type="match status" value="1"/>
</dbReference>
<feature type="domain" description="PAS" evidence="5">
    <location>
        <begin position="155"/>
        <end position="207"/>
    </location>
</feature>
<evidence type="ECO:0000259" key="4">
    <source>
        <dbReference type="PROSITE" id="PS50111"/>
    </source>
</evidence>
<evidence type="ECO:0000313" key="7">
    <source>
        <dbReference type="EMBL" id="MBK1698567.1"/>
    </source>
</evidence>
<evidence type="ECO:0000256" key="1">
    <source>
        <dbReference type="PROSITE-ProRule" id="PRU00284"/>
    </source>
</evidence>
<dbReference type="Gene3D" id="1.10.287.950">
    <property type="entry name" value="Methyl-accepting chemotaxis protein"/>
    <property type="match status" value="1"/>
</dbReference>
<reference evidence="7" key="2">
    <citation type="journal article" date="2020" name="Microorganisms">
        <title>Osmotic Adaptation and Compatible Solute Biosynthesis of Phototrophic Bacteria as Revealed from Genome Analyses.</title>
        <authorList>
            <person name="Imhoff J.F."/>
            <person name="Rahn T."/>
            <person name="Kunzel S."/>
            <person name="Keller A."/>
            <person name="Neulinger S.C."/>
        </authorList>
    </citation>
    <scope>NUCLEOTIDE SEQUENCE</scope>
    <source>
        <strain evidence="7">DSM 9154</strain>
    </source>
</reference>
<dbReference type="Pfam" id="PF08448">
    <property type="entry name" value="PAS_4"/>
    <property type="match status" value="1"/>
</dbReference>
<dbReference type="SMART" id="SM00091">
    <property type="entry name" value="PAS"/>
    <property type="match status" value="2"/>
</dbReference>
<dbReference type="PRINTS" id="PR00260">
    <property type="entry name" value="CHEMTRNSDUCR"/>
</dbReference>
<keyword evidence="1" id="KW-0807">Transducer</keyword>
<sequence length="643" mass="70906">MAFARAGPAEGLAGDRSGDRFGALDDRRHAVVEPGVLDGPESGCWRFLRRPLTPQGRLNWSRVSFWGDVPMPPGAPGQKRWDRGIRCPIYHFSEFCAALRANKLSSHNILSRKPWVRALRALPVAVSGSFRWPTRFGVQLMKEWHLFMFSRANSQSKAIVDALDRSQAIIRFEPDGTIKEANQRFLDVVGYSRAEVVGHHHRMFVPEALAKSDDYRQFWRRLARGEFQSGLFKRVSKTGGLVWLQASYNPIFGRDGKTPIEVVKFATDVTDTTLEYAELQGQIAAINRSQAVIHFATDGQILWANDNFLKACDYTLKELVGQHHKIFVTQKEAQSEDYRRFWKSLAAGKIQSGQFQRIRKDGSSLWLEASYNPIFDPDGAVIKVIKYGVDVTEKVTGWERAREVGQQVDQNLSKIVRAIESANSQATDAAGTSARSLETMQTVAAAAEEFQRSAESISDSMQQSREQVEGAREETVRADALTSELATAAEDMNNIVELIRDISEQTNLLALNATIEAARAGAAGKGFAVVAQEVKQLAGQSAQATDQISKEIARAQTTTNNVVERLEAIRKAVGTVEESISSVAGSVEEQSASSREMASSVNEATQATSDTNDKLDAISSAVAEASQLAVEGTELYRSLSTNR</sequence>
<keyword evidence="8" id="KW-1185">Reference proteome</keyword>
<dbReference type="Gene3D" id="3.30.450.20">
    <property type="entry name" value="PAS domain"/>
    <property type="match status" value="2"/>
</dbReference>
<dbReference type="InterPro" id="IPR013655">
    <property type="entry name" value="PAS_fold_3"/>
</dbReference>
<dbReference type="PROSITE" id="PS50112">
    <property type="entry name" value="PAS"/>
    <property type="match status" value="1"/>
</dbReference>
<accession>A0A934QKU1</accession>
<evidence type="ECO:0000256" key="3">
    <source>
        <dbReference type="SAM" id="MobiDB-lite"/>
    </source>
</evidence>
<dbReference type="InterPro" id="IPR004090">
    <property type="entry name" value="Chemotax_Me-accpt_rcpt"/>
</dbReference>
<dbReference type="InterPro" id="IPR000700">
    <property type="entry name" value="PAS-assoc_C"/>
</dbReference>
<evidence type="ECO:0008006" key="9">
    <source>
        <dbReference type="Google" id="ProtNLM"/>
    </source>
</evidence>
<dbReference type="InterPro" id="IPR013656">
    <property type="entry name" value="PAS_4"/>
</dbReference>
<comment type="caution">
    <text evidence="7">The sequence shown here is derived from an EMBL/GenBank/DDBJ whole genome shotgun (WGS) entry which is preliminary data.</text>
</comment>
<reference evidence="7" key="1">
    <citation type="submission" date="2017-08" db="EMBL/GenBank/DDBJ databases">
        <authorList>
            <person name="Imhoff J.F."/>
            <person name="Rahn T."/>
            <person name="Kuenzel S."/>
            <person name="Neulinger S.C."/>
        </authorList>
    </citation>
    <scope>NUCLEOTIDE SEQUENCE</scope>
    <source>
        <strain evidence="7">DSM 9154</strain>
    </source>
</reference>
<organism evidence="7 8">
    <name type="scientific">Rhodovibrio salinarum</name>
    <dbReference type="NCBI Taxonomy" id="1087"/>
    <lineage>
        <taxon>Bacteria</taxon>
        <taxon>Pseudomonadati</taxon>
        <taxon>Pseudomonadota</taxon>
        <taxon>Alphaproteobacteria</taxon>
        <taxon>Rhodospirillales</taxon>
        <taxon>Rhodovibrionaceae</taxon>
        <taxon>Rhodovibrio</taxon>
    </lineage>
</organism>
<dbReference type="PANTHER" id="PTHR24422">
    <property type="entry name" value="CHEMOTAXIS PROTEIN METHYLTRANSFERASE"/>
    <property type="match status" value="1"/>
</dbReference>
<feature type="compositionally biased region" description="Polar residues" evidence="3">
    <location>
        <begin position="584"/>
        <end position="610"/>
    </location>
</feature>
<keyword evidence="2" id="KW-0175">Coiled coil</keyword>
<dbReference type="InterPro" id="IPR050903">
    <property type="entry name" value="Bact_Chemotaxis_MeTrfase"/>
</dbReference>
<dbReference type="Proteomes" id="UP000778970">
    <property type="component" value="Unassembled WGS sequence"/>
</dbReference>
<feature type="coiled-coil region" evidence="2">
    <location>
        <begin position="447"/>
        <end position="474"/>
    </location>
</feature>
<dbReference type="SUPFAM" id="SSF55785">
    <property type="entry name" value="PYP-like sensor domain (PAS domain)"/>
    <property type="match status" value="2"/>
</dbReference>
<name>A0A934QKU1_9PROT</name>
<dbReference type="Pfam" id="PF08447">
    <property type="entry name" value="PAS_3"/>
    <property type="match status" value="1"/>
</dbReference>
<dbReference type="SUPFAM" id="SSF58104">
    <property type="entry name" value="Methyl-accepting chemotaxis protein (MCP) signaling domain"/>
    <property type="match status" value="1"/>
</dbReference>
<dbReference type="SMART" id="SM00086">
    <property type="entry name" value="PAC"/>
    <property type="match status" value="2"/>
</dbReference>
<dbReference type="InterPro" id="IPR000014">
    <property type="entry name" value="PAS"/>
</dbReference>
<protein>
    <recommendedName>
        <fullName evidence="9">Methyl-accepting chemotaxis sensory transducer with Pas/Pac sensor</fullName>
    </recommendedName>
</protein>
<evidence type="ECO:0000259" key="5">
    <source>
        <dbReference type="PROSITE" id="PS50112"/>
    </source>
</evidence>
<dbReference type="NCBIfam" id="TIGR00229">
    <property type="entry name" value="sensory_box"/>
    <property type="match status" value="2"/>
</dbReference>
<feature type="domain" description="Methyl-accepting transducer" evidence="4">
    <location>
        <begin position="404"/>
        <end position="626"/>
    </location>
</feature>
<evidence type="ECO:0000259" key="6">
    <source>
        <dbReference type="PROSITE" id="PS50113"/>
    </source>
</evidence>
<dbReference type="InterPro" id="IPR035965">
    <property type="entry name" value="PAS-like_dom_sf"/>
</dbReference>
<dbReference type="Pfam" id="PF00015">
    <property type="entry name" value="MCPsignal"/>
    <property type="match status" value="1"/>
</dbReference>
<dbReference type="EMBL" id="NRRE01000028">
    <property type="protein sequence ID" value="MBK1698567.1"/>
    <property type="molecule type" value="Genomic_DNA"/>
</dbReference>
<dbReference type="GO" id="GO:0004888">
    <property type="term" value="F:transmembrane signaling receptor activity"/>
    <property type="evidence" value="ECO:0007669"/>
    <property type="project" value="InterPro"/>
</dbReference>
<dbReference type="PROSITE" id="PS50111">
    <property type="entry name" value="CHEMOTAXIS_TRANSDUC_2"/>
    <property type="match status" value="1"/>
</dbReference>
<feature type="region of interest" description="Disordered" evidence="3">
    <location>
        <begin position="584"/>
        <end position="612"/>
    </location>
</feature>
<dbReference type="GO" id="GO:0016020">
    <property type="term" value="C:membrane"/>
    <property type="evidence" value="ECO:0007669"/>
    <property type="project" value="InterPro"/>
</dbReference>